<feature type="transmembrane region" description="Helical" evidence="1">
    <location>
        <begin position="132"/>
        <end position="155"/>
    </location>
</feature>
<dbReference type="RefSeq" id="WP_198618649.1">
    <property type="nucleotide sequence ID" value="NZ_JABANU010000030.1"/>
</dbReference>
<dbReference type="PANTHER" id="PTHR35531">
    <property type="entry name" value="INNER MEMBRANE PROTEIN YBCI-RELATED"/>
    <property type="match status" value="1"/>
</dbReference>
<keyword evidence="1" id="KW-0812">Transmembrane</keyword>
<accession>A0ABS0TBV1</accession>
<name>A0ABS0TBV1_9STAP</name>
<keyword evidence="1" id="KW-1133">Transmembrane helix</keyword>
<dbReference type="Proteomes" id="UP000751852">
    <property type="component" value="Unassembled WGS sequence"/>
</dbReference>
<dbReference type="PANTHER" id="PTHR35531:SF1">
    <property type="entry name" value="INNER MEMBRANE PROTEIN YBCI-RELATED"/>
    <property type="match status" value="1"/>
</dbReference>
<evidence type="ECO:0000313" key="2">
    <source>
        <dbReference type="EMBL" id="MBI5975877.1"/>
    </source>
</evidence>
<dbReference type="InterPro" id="IPR007404">
    <property type="entry name" value="YdjM-like"/>
</dbReference>
<keyword evidence="1" id="KW-0472">Membrane</keyword>
<dbReference type="Pfam" id="PF04307">
    <property type="entry name" value="YdjM"/>
    <property type="match status" value="1"/>
</dbReference>
<reference evidence="2 3" key="1">
    <citation type="submission" date="2020-04" db="EMBL/GenBank/DDBJ databases">
        <title>Staphylococcus species from domestic dog.</title>
        <authorList>
            <person name="Paterson G.K."/>
        </authorList>
    </citation>
    <scope>NUCLEOTIDE SEQUENCE [LARGE SCALE GENOMIC DNA]</scope>
    <source>
        <strain evidence="2 3">H16/1A</strain>
    </source>
</reference>
<sequence length="168" mass="18982">MTGKTHSAAGLLIGAVVSRHFQLDLFESVTCIVLSGVASIFPDICHTQSKIGRHFRLLSLLVKHMFGHRTLTHSILFIFIFYFLLHMLQTPLYYMIGVICGMISHVILDMLTPRGVKLFFPLPIRVRFPIHFKTGGIVDLSLASTFSIMTMFVLFESTMKSILQHLLS</sequence>
<proteinExistence type="predicted"/>
<keyword evidence="2" id="KW-0378">Hydrolase</keyword>
<keyword evidence="3" id="KW-1185">Reference proteome</keyword>
<evidence type="ECO:0000256" key="1">
    <source>
        <dbReference type="SAM" id="Phobius"/>
    </source>
</evidence>
<feature type="transmembrane region" description="Helical" evidence="1">
    <location>
        <begin position="91"/>
        <end position="111"/>
    </location>
</feature>
<organism evidence="2 3">
    <name type="scientific">Staphylococcus canis</name>
    <dbReference type="NCBI Taxonomy" id="2724942"/>
    <lineage>
        <taxon>Bacteria</taxon>
        <taxon>Bacillati</taxon>
        <taxon>Bacillota</taxon>
        <taxon>Bacilli</taxon>
        <taxon>Bacillales</taxon>
        <taxon>Staphylococcaceae</taxon>
        <taxon>Staphylococcus</taxon>
    </lineage>
</organism>
<evidence type="ECO:0000313" key="3">
    <source>
        <dbReference type="Proteomes" id="UP000751852"/>
    </source>
</evidence>
<protein>
    <submittedName>
        <fullName evidence="2">Metal-dependent hydrolase</fullName>
    </submittedName>
</protein>
<gene>
    <name evidence="2" type="ORF">HHH54_09760</name>
</gene>
<comment type="caution">
    <text evidence="2">The sequence shown here is derived from an EMBL/GenBank/DDBJ whole genome shotgun (WGS) entry which is preliminary data.</text>
</comment>
<feature type="transmembrane region" description="Helical" evidence="1">
    <location>
        <begin position="66"/>
        <end position="85"/>
    </location>
</feature>
<dbReference type="GO" id="GO:0016787">
    <property type="term" value="F:hydrolase activity"/>
    <property type="evidence" value="ECO:0007669"/>
    <property type="project" value="UniProtKB-KW"/>
</dbReference>
<dbReference type="EMBL" id="JABANU010000030">
    <property type="protein sequence ID" value="MBI5975877.1"/>
    <property type="molecule type" value="Genomic_DNA"/>
</dbReference>